<dbReference type="InterPro" id="IPR021109">
    <property type="entry name" value="Peptidase_aspartic_dom_sf"/>
</dbReference>
<evidence type="ECO:0000256" key="5">
    <source>
        <dbReference type="ARBA" id="ARBA00022801"/>
    </source>
</evidence>
<evidence type="ECO:0000256" key="3">
    <source>
        <dbReference type="ARBA" id="ARBA00022729"/>
    </source>
</evidence>
<dbReference type="InterPro" id="IPR001969">
    <property type="entry name" value="Aspartic_peptidase_AS"/>
</dbReference>
<dbReference type="SUPFAM" id="SSF50630">
    <property type="entry name" value="Acid proteases"/>
    <property type="match status" value="1"/>
</dbReference>
<dbReference type="InterPro" id="IPR032861">
    <property type="entry name" value="TAXi_N"/>
</dbReference>
<dbReference type="GO" id="GO:0006508">
    <property type="term" value="P:proteolysis"/>
    <property type="evidence" value="ECO:0007669"/>
    <property type="project" value="UniProtKB-KW"/>
</dbReference>
<dbReference type="Gene3D" id="2.40.70.10">
    <property type="entry name" value="Acid Proteases"/>
    <property type="match status" value="2"/>
</dbReference>
<evidence type="ECO:0000256" key="9">
    <source>
        <dbReference type="ARBA" id="ARBA00067063"/>
    </source>
</evidence>
<dbReference type="Proteomes" id="UP000824469">
    <property type="component" value="Unassembled WGS sequence"/>
</dbReference>
<dbReference type="EC" id="3.4.23.12" evidence="9"/>
<organism evidence="14 15">
    <name type="scientific">Taxus chinensis</name>
    <name type="common">Chinese yew</name>
    <name type="synonym">Taxus wallichiana var. chinensis</name>
    <dbReference type="NCBI Taxonomy" id="29808"/>
    <lineage>
        <taxon>Eukaryota</taxon>
        <taxon>Viridiplantae</taxon>
        <taxon>Streptophyta</taxon>
        <taxon>Embryophyta</taxon>
        <taxon>Tracheophyta</taxon>
        <taxon>Spermatophyta</taxon>
        <taxon>Pinopsida</taxon>
        <taxon>Pinidae</taxon>
        <taxon>Conifers II</taxon>
        <taxon>Cupressales</taxon>
        <taxon>Taxaceae</taxon>
        <taxon>Taxus</taxon>
    </lineage>
</organism>
<feature type="active site" evidence="10">
    <location>
        <position position="121"/>
    </location>
</feature>
<dbReference type="PROSITE" id="PS51767">
    <property type="entry name" value="PEPTIDASE_A1"/>
    <property type="match status" value="1"/>
</dbReference>
<feature type="non-terminal residue" evidence="14">
    <location>
        <position position="1"/>
    </location>
</feature>
<name>A0AA38CJ45_TAXCH</name>
<evidence type="ECO:0000256" key="2">
    <source>
        <dbReference type="ARBA" id="ARBA00022670"/>
    </source>
</evidence>
<evidence type="ECO:0000256" key="8">
    <source>
        <dbReference type="ARBA" id="ARBA00053221"/>
    </source>
</evidence>
<evidence type="ECO:0000256" key="4">
    <source>
        <dbReference type="ARBA" id="ARBA00022750"/>
    </source>
</evidence>
<dbReference type="CDD" id="cd05476">
    <property type="entry name" value="pepsin_A_like_plant"/>
    <property type="match status" value="1"/>
</dbReference>
<dbReference type="InterPro" id="IPR001461">
    <property type="entry name" value="Aspartic_peptidase_A1"/>
</dbReference>
<evidence type="ECO:0000256" key="11">
    <source>
        <dbReference type="RuleBase" id="RU000454"/>
    </source>
</evidence>
<evidence type="ECO:0000313" key="15">
    <source>
        <dbReference type="Proteomes" id="UP000824469"/>
    </source>
</evidence>
<dbReference type="InterPro" id="IPR032799">
    <property type="entry name" value="TAXi_C"/>
</dbReference>
<evidence type="ECO:0000256" key="1">
    <source>
        <dbReference type="ARBA" id="ARBA00007447"/>
    </source>
</evidence>
<dbReference type="PANTHER" id="PTHR47967:SF23">
    <property type="entry name" value="OS04G0448300 PROTEIN"/>
    <property type="match status" value="1"/>
</dbReference>
<keyword evidence="3 12" id="KW-0732">Signal</keyword>
<comment type="caution">
    <text evidence="14">The sequence shown here is derived from an EMBL/GenBank/DDBJ whole genome shotgun (WGS) entry which is preliminary data.</text>
</comment>
<sequence length="461" mass="49446">KAVVMAGGFGFAALISLSMAMLLSSVSCICAISSQFKPVDGFRAELVHIDSLISPSNLNFTERLRAAVERSRERLQMLQPARKTAFHKPTDFEAPVNRGRGEFVMKMAIGTPALSFPAILDTGSDLTWTQCKPCTDCYKQPTAIFDPSLSSSYARLPCSSALCSDRALPDFTCKSTGCEYTYTYGDYSGTVGILSLETFSFTSPKSGTKRSRIAFGCGHINEGSGFNQASGIVGLGRGPLSLISQLGASVGFKFSYCLTSIADSPPKSSTIFFGAAAGLKGEVGRSTPFVKNRGESLSLSTYYYLSLEGISVGGKLAKIPRGTFDIQPDGTGGFIIDSGTTITYLPSAGYDALRNELASLIKLPTGDGSQIGLDLCYKIPSGNRDFPKLPSVTFHFKGADFDLPRENYMIVLNKTGLWCLAMMPSSGGVSIFGNVQQQNYQILYDLGKNMLSFSPTLCETI</sequence>
<dbReference type="PRINTS" id="PR00792">
    <property type="entry name" value="PEPSIN"/>
</dbReference>
<reference evidence="14 15" key="1">
    <citation type="journal article" date="2021" name="Nat. Plants">
        <title>The Taxus genome provides insights into paclitaxel biosynthesis.</title>
        <authorList>
            <person name="Xiong X."/>
            <person name="Gou J."/>
            <person name="Liao Q."/>
            <person name="Li Y."/>
            <person name="Zhou Q."/>
            <person name="Bi G."/>
            <person name="Li C."/>
            <person name="Du R."/>
            <person name="Wang X."/>
            <person name="Sun T."/>
            <person name="Guo L."/>
            <person name="Liang H."/>
            <person name="Lu P."/>
            <person name="Wu Y."/>
            <person name="Zhang Z."/>
            <person name="Ro D.K."/>
            <person name="Shang Y."/>
            <person name="Huang S."/>
            <person name="Yan J."/>
        </authorList>
    </citation>
    <scope>NUCLEOTIDE SEQUENCE [LARGE SCALE GENOMIC DNA]</scope>
    <source>
        <strain evidence="14">Ta-2019</strain>
    </source>
</reference>
<keyword evidence="2 11" id="KW-0645">Protease</keyword>
<comment type="catalytic activity">
    <reaction evidence="7">
        <text>Similar to pepsin, but also cleaves on either side of Asp and at Lys-|-Arg.</text>
        <dbReference type="EC" id="3.4.23.12"/>
    </reaction>
</comment>
<evidence type="ECO:0000256" key="6">
    <source>
        <dbReference type="ARBA" id="ARBA00023180"/>
    </source>
</evidence>
<evidence type="ECO:0000259" key="13">
    <source>
        <dbReference type="PROSITE" id="PS51767"/>
    </source>
</evidence>
<keyword evidence="15" id="KW-1185">Reference proteome</keyword>
<proteinExistence type="inferred from homology"/>
<dbReference type="OMA" id="STFGNYQ"/>
<dbReference type="AlphaFoldDB" id="A0AA38CJ45"/>
<protein>
    <recommendedName>
        <fullName evidence="9">nepenthesin</fullName>
        <ecNumber evidence="9">3.4.23.12</ecNumber>
    </recommendedName>
</protein>
<comment type="function">
    <text evidence="8">Extracellular proteinase found in the pitcher fluid of carnivorous plants. Digest prey for nitrogen uptake.</text>
</comment>
<feature type="signal peptide" evidence="12">
    <location>
        <begin position="1"/>
        <end position="20"/>
    </location>
</feature>
<accession>A0AA38CJ45</accession>
<dbReference type="Pfam" id="PF14543">
    <property type="entry name" value="TAXi_N"/>
    <property type="match status" value="1"/>
</dbReference>
<dbReference type="Pfam" id="PF14541">
    <property type="entry name" value="TAXi_C"/>
    <property type="match status" value="1"/>
</dbReference>
<evidence type="ECO:0000256" key="7">
    <source>
        <dbReference type="ARBA" id="ARBA00051299"/>
    </source>
</evidence>
<dbReference type="EMBL" id="JAHRHJ020000010">
    <property type="protein sequence ID" value="KAH9297844.1"/>
    <property type="molecule type" value="Genomic_DNA"/>
</dbReference>
<evidence type="ECO:0000256" key="10">
    <source>
        <dbReference type="PIRSR" id="PIRSR601461-1"/>
    </source>
</evidence>
<dbReference type="InterPro" id="IPR033121">
    <property type="entry name" value="PEPTIDASE_A1"/>
</dbReference>
<feature type="active site" evidence="10">
    <location>
        <position position="337"/>
    </location>
</feature>
<keyword evidence="6" id="KW-0325">Glycoprotein</keyword>
<keyword evidence="4 11" id="KW-0064">Aspartyl protease</keyword>
<dbReference type="GO" id="GO:0004190">
    <property type="term" value="F:aspartic-type endopeptidase activity"/>
    <property type="evidence" value="ECO:0007669"/>
    <property type="project" value="UniProtKB-KW"/>
</dbReference>
<feature type="chain" id="PRO_5041253744" description="nepenthesin" evidence="12">
    <location>
        <begin position="21"/>
        <end position="461"/>
    </location>
</feature>
<keyword evidence="5 11" id="KW-0378">Hydrolase</keyword>
<dbReference type="FunFam" id="2.40.70.10:FF:000033">
    <property type="entry name" value="Aspartyl protease family protein"/>
    <property type="match status" value="1"/>
</dbReference>
<evidence type="ECO:0000256" key="12">
    <source>
        <dbReference type="SAM" id="SignalP"/>
    </source>
</evidence>
<dbReference type="FunFam" id="2.40.70.10:FF:000016">
    <property type="entry name" value="Probable aspartic protease At2g35615"/>
    <property type="match status" value="1"/>
</dbReference>
<evidence type="ECO:0000313" key="14">
    <source>
        <dbReference type="EMBL" id="KAH9297844.1"/>
    </source>
</evidence>
<dbReference type="PANTHER" id="PTHR47967">
    <property type="entry name" value="OS07G0603500 PROTEIN-RELATED"/>
    <property type="match status" value="1"/>
</dbReference>
<feature type="domain" description="Peptidase A1" evidence="13">
    <location>
        <begin position="103"/>
        <end position="454"/>
    </location>
</feature>
<dbReference type="InterPro" id="IPR051708">
    <property type="entry name" value="Plant_Aspart_Prot_A1"/>
</dbReference>
<dbReference type="PROSITE" id="PS00141">
    <property type="entry name" value="ASP_PROTEASE"/>
    <property type="match status" value="2"/>
</dbReference>
<dbReference type="InterPro" id="IPR034161">
    <property type="entry name" value="Pepsin-like_plant"/>
</dbReference>
<gene>
    <name evidence="14" type="ORF">KI387_029526</name>
</gene>
<comment type="similarity">
    <text evidence="1 11">Belongs to the peptidase A1 family.</text>
</comment>
<dbReference type="GO" id="GO:0005576">
    <property type="term" value="C:extracellular region"/>
    <property type="evidence" value="ECO:0007669"/>
    <property type="project" value="TreeGrafter"/>
</dbReference>